<accession>A0A1M6XVA4</accession>
<evidence type="ECO:0000313" key="1">
    <source>
        <dbReference type="EMBL" id="SHL09809.1"/>
    </source>
</evidence>
<name>A0A1M6XVA4_XYLRU</name>
<dbReference type="AlphaFoldDB" id="A0A1M6XVA4"/>
<dbReference type="InterPro" id="IPR045724">
    <property type="entry name" value="DUF6078"/>
</dbReference>
<organism evidence="1 2">
    <name type="scientific">Xylanibacter ruminicola</name>
    <name type="common">Prevotella ruminicola</name>
    <dbReference type="NCBI Taxonomy" id="839"/>
    <lineage>
        <taxon>Bacteria</taxon>
        <taxon>Pseudomonadati</taxon>
        <taxon>Bacteroidota</taxon>
        <taxon>Bacteroidia</taxon>
        <taxon>Bacteroidales</taxon>
        <taxon>Prevotellaceae</taxon>
        <taxon>Xylanibacter</taxon>
    </lineage>
</organism>
<evidence type="ECO:0000313" key="2">
    <source>
        <dbReference type="Proteomes" id="UP000184130"/>
    </source>
</evidence>
<proteinExistence type="predicted"/>
<dbReference type="EMBL" id="FRBD01000022">
    <property type="protein sequence ID" value="SHL09809.1"/>
    <property type="molecule type" value="Genomic_DNA"/>
</dbReference>
<dbReference type="Proteomes" id="UP000184130">
    <property type="component" value="Unassembled WGS sequence"/>
</dbReference>
<protein>
    <submittedName>
        <fullName evidence="1">Uncharacterized protein</fullName>
    </submittedName>
</protein>
<dbReference type="OrthoDB" id="1070184at2"/>
<reference evidence="1 2" key="1">
    <citation type="submission" date="2016-11" db="EMBL/GenBank/DDBJ databases">
        <authorList>
            <person name="Jaros S."/>
            <person name="Januszkiewicz K."/>
            <person name="Wedrychowicz H."/>
        </authorList>
    </citation>
    <scope>NUCLEOTIDE SEQUENCE [LARGE SCALE GENOMIC DNA]</scope>
    <source>
        <strain evidence="1 2">KHT3</strain>
    </source>
</reference>
<sequence length="147" mass="17495">MQEKELLEKDIPWGYSLCFNDDCAKKDRCMHYLSRLLMSKDRYSGNAIYPTAWQDGECKCFSEKKLVQKAWGFKGLYKNVPRYLVAEARRRVRTYFGSGMSVYYRVNNGENMLWPKQQEDIMKIIAEFGSTEGVKFDHYVTDWNFEY</sequence>
<dbReference type="Pfam" id="PF19555">
    <property type="entry name" value="DUF6078"/>
    <property type="match status" value="1"/>
</dbReference>
<gene>
    <name evidence="1" type="ORF">SAMN05216463_12245</name>
</gene>
<dbReference type="RefSeq" id="WP_073210575.1">
    <property type="nucleotide sequence ID" value="NZ_FRBD01000022.1"/>
</dbReference>